<accession>A0AAV9K095</accession>
<proteinExistence type="predicted"/>
<dbReference type="Gene3D" id="3.30.70.100">
    <property type="match status" value="1"/>
</dbReference>
<comment type="caution">
    <text evidence="1">The sequence shown here is derived from an EMBL/GenBank/DDBJ whole genome shotgun (WGS) entry which is preliminary data.</text>
</comment>
<dbReference type="Proteomes" id="UP001311915">
    <property type="component" value="Unassembled WGS sequence"/>
</dbReference>
<evidence type="ECO:0000313" key="2">
    <source>
        <dbReference type="Proteomes" id="UP001311915"/>
    </source>
</evidence>
<dbReference type="EMBL" id="JAWPEI010000065">
    <property type="protein sequence ID" value="KAK4706581.1"/>
    <property type="molecule type" value="Genomic_DNA"/>
</dbReference>
<dbReference type="AlphaFoldDB" id="A0AAV9K095"/>
<evidence type="ECO:0008006" key="3">
    <source>
        <dbReference type="Google" id="ProtNLM"/>
    </source>
</evidence>
<name>A0AAV9K095_9SOLN</name>
<dbReference type="PANTHER" id="PTHR47856:SF2">
    <property type="entry name" value="OS08G0512200 PROTEIN"/>
    <property type="match status" value="1"/>
</dbReference>
<organism evidence="1 2">
    <name type="scientific">Solanum pinnatisectum</name>
    <name type="common">tansyleaf nightshade</name>
    <dbReference type="NCBI Taxonomy" id="50273"/>
    <lineage>
        <taxon>Eukaryota</taxon>
        <taxon>Viridiplantae</taxon>
        <taxon>Streptophyta</taxon>
        <taxon>Embryophyta</taxon>
        <taxon>Tracheophyta</taxon>
        <taxon>Spermatophyta</taxon>
        <taxon>Magnoliopsida</taxon>
        <taxon>eudicotyledons</taxon>
        <taxon>Gunneridae</taxon>
        <taxon>Pentapetalae</taxon>
        <taxon>asterids</taxon>
        <taxon>lamiids</taxon>
        <taxon>Solanales</taxon>
        <taxon>Solanaceae</taxon>
        <taxon>Solanoideae</taxon>
        <taxon>Solaneae</taxon>
        <taxon>Solanum</taxon>
    </lineage>
</organism>
<protein>
    <recommendedName>
        <fullName evidence="3">HMA domain-containing protein</fullName>
    </recommendedName>
</protein>
<sequence>MEVCTLISFLISGCFDPICVEMVGIHEKRVRKCLSKLKGIKKVEVKGKIDKVVVMDYAHKNKILKAIRRSGAKSLQTFHVSVTIRIYIVDVVGTRELLLVPKRTLILADYKQKTNSSIHKLKTKLNSLNSNTQLIKCEQHLIEIFIVCKTTQKKVNTERHLNSIYL</sequence>
<reference evidence="1 2" key="1">
    <citation type="submission" date="2023-10" db="EMBL/GenBank/DDBJ databases">
        <title>Genome-Wide Identification Analysis in wild type Solanum Pinnatisectum Reveals Some Genes Defensing Phytophthora Infestans.</title>
        <authorList>
            <person name="Sun C."/>
        </authorList>
    </citation>
    <scope>NUCLEOTIDE SEQUENCE [LARGE SCALE GENOMIC DNA]</scope>
    <source>
        <strain evidence="1">LQN</strain>
        <tissue evidence="1">Leaf</tissue>
    </source>
</reference>
<dbReference type="PANTHER" id="PTHR47856">
    <property type="entry name" value="HEAVY METAL-ASSOCIATED ISOPRENYLATED PLANT PROTEIN 20-LIKE"/>
    <property type="match status" value="1"/>
</dbReference>
<keyword evidence="2" id="KW-1185">Reference proteome</keyword>
<evidence type="ECO:0000313" key="1">
    <source>
        <dbReference type="EMBL" id="KAK4706581.1"/>
    </source>
</evidence>
<gene>
    <name evidence="1" type="ORF">R3W88_033844</name>
</gene>